<sequence>MLTISFLIQAEAGVVDGGLRYHAFDRGLWQTLPRKSGRCNSPHGGSVARAGLFPTNLGYVMSQQPDRRLDATGLNCPLPLLKAKQALADMQAGQLLEVIATDAGSWRDFESFVEHSRHTLVGREENSGVYHYWLRKADGEARA</sequence>
<accession>A0ABZ3CUF3</accession>
<reference evidence="3 4" key="1">
    <citation type="submission" date="2024-04" db="EMBL/GenBank/DDBJ databases">
        <title>Salinicola lusitanus LLJ914,a marine bacterium isolated from the Okinawa Trough.</title>
        <authorList>
            <person name="Li J."/>
        </authorList>
    </citation>
    <scope>NUCLEOTIDE SEQUENCE [LARGE SCALE GENOMIC DNA]</scope>
    <source>
        <strain evidence="3 4">LLJ914</strain>
    </source>
</reference>
<keyword evidence="4" id="KW-1185">Reference proteome</keyword>
<dbReference type="Proteomes" id="UP001453229">
    <property type="component" value="Chromosome"/>
</dbReference>
<evidence type="ECO:0000259" key="2">
    <source>
        <dbReference type="PROSITE" id="PS01148"/>
    </source>
</evidence>
<organism evidence="3 4">
    <name type="scientific">Salinicola lusitanus</name>
    <dbReference type="NCBI Taxonomy" id="1949085"/>
    <lineage>
        <taxon>Bacteria</taxon>
        <taxon>Pseudomonadati</taxon>
        <taxon>Pseudomonadota</taxon>
        <taxon>Gammaproteobacteria</taxon>
        <taxon>Oceanospirillales</taxon>
        <taxon>Halomonadaceae</taxon>
        <taxon>Salinicola</taxon>
    </lineage>
</organism>
<comment type="similarity">
    <text evidence="1">Belongs to the sulfur carrier protein TusA family.</text>
</comment>
<feature type="domain" description="UPF0033" evidence="2">
    <location>
        <begin position="69"/>
        <end position="93"/>
    </location>
</feature>
<name>A0ABZ3CUF3_9GAMM</name>
<evidence type="ECO:0000313" key="3">
    <source>
        <dbReference type="EMBL" id="XAD54813.1"/>
    </source>
</evidence>
<dbReference type="PROSITE" id="PS01148">
    <property type="entry name" value="UPF0033"/>
    <property type="match status" value="1"/>
</dbReference>
<dbReference type="Pfam" id="PF01206">
    <property type="entry name" value="TusA"/>
    <property type="match status" value="1"/>
</dbReference>
<dbReference type="Gene3D" id="3.30.110.40">
    <property type="entry name" value="TusA-like domain"/>
    <property type="match status" value="1"/>
</dbReference>
<dbReference type="PANTHER" id="PTHR33279">
    <property type="entry name" value="SULFUR CARRIER PROTEIN YEDF-RELATED"/>
    <property type="match status" value="1"/>
</dbReference>
<dbReference type="PANTHER" id="PTHR33279:SF2">
    <property type="entry name" value="SULFUR CARRIER PROTEIN TUSA"/>
    <property type="match status" value="1"/>
</dbReference>
<evidence type="ECO:0000313" key="4">
    <source>
        <dbReference type="Proteomes" id="UP001453229"/>
    </source>
</evidence>
<dbReference type="CDD" id="cd00291">
    <property type="entry name" value="SirA_YedF_YeeD"/>
    <property type="match status" value="1"/>
</dbReference>
<dbReference type="InterPro" id="IPR036868">
    <property type="entry name" value="TusA-like_sf"/>
</dbReference>
<protein>
    <submittedName>
        <fullName evidence="3">Sulfurtransferase TusA family protein</fullName>
    </submittedName>
</protein>
<dbReference type="SUPFAM" id="SSF64307">
    <property type="entry name" value="SirA-like"/>
    <property type="match status" value="1"/>
</dbReference>
<gene>
    <name evidence="3" type="ORF">AAGT95_02215</name>
</gene>
<evidence type="ECO:0000256" key="1">
    <source>
        <dbReference type="ARBA" id="ARBA00008984"/>
    </source>
</evidence>
<proteinExistence type="inferred from homology"/>
<dbReference type="EMBL" id="CP151919">
    <property type="protein sequence ID" value="XAD54813.1"/>
    <property type="molecule type" value="Genomic_DNA"/>
</dbReference>
<dbReference type="InterPro" id="IPR001455">
    <property type="entry name" value="TusA-like"/>
</dbReference>
<dbReference type="RefSeq" id="WP_342595376.1">
    <property type="nucleotide sequence ID" value="NZ_CP151919.1"/>
</dbReference>